<protein>
    <submittedName>
        <fullName evidence="8">Lysine decarboxylase DesA</fullName>
    </submittedName>
</protein>
<dbReference type="Gene3D" id="3.40.640.10">
    <property type="entry name" value="Type I PLP-dependent aspartate aminotransferase-like (Major domain)"/>
    <property type="match status" value="1"/>
</dbReference>
<keyword evidence="4 6" id="KW-0663">Pyridoxal phosphate</keyword>
<dbReference type="SUPFAM" id="SSF53383">
    <property type="entry name" value="PLP-dependent transferases"/>
    <property type="match status" value="1"/>
</dbReference>
<keyword evidence="9" id="KW-1185">Reference proteome</keyword>
<organism evidence="8 9">
    <name type="scientific">Zhihengliuella alba</name>
    <dbReference type="NCBI Taxonomy" id="547018"/>
    <lineage>
        <taxon>Bacteria</taxon>
        <taxon>Bacillati</taxon>
        <taxon>Actinomycetota</taxon>
        <taxon>Actinomycetes</taxon>
        <taxon>Micrococcales</taxon>
        <taxon>Micrococcaceae</taxon>
        <taxon>Zhihengliuella</taxon>
    </lineage>
</organism>
<proteinExistence type="inferred from homology"/>
<keyword evidence="3" id="KW-0210">Decarboxylase</keyword>
<evidence type="ECO:0000313" key="8">
    <source>
        <dbReference type="EMBL" id="GAA3703028.1"/>
    </source>
</evidence>
<evidence type="ECO:0000256" key="4">
    <source>
        <dbReference type="ARBA" id="ARBA00022898"/>
    </source>
</evidence>
<dbReference type="RefSeq" id="WP_344882560.1">
    <property type="nucleotide sequence ID" value="NZ_BAABCJ010000002.1"/>
</dbReference>
<feature type="compositionally biased region" description="Basic and acidic residues" evidence="7">
    <location>
        <begin position="550"/>
        <end position="573"/>
    </location>
</feature>
<dbReference type="InterPro" id="IPR015421">
    <property type="entry name" value="PyrdxlP-dep_Trfase_major"/>
</dbReference>
<comment type="cofactor">
    <cofactor evidence="1 6">
        <name>pyridoxal 5'-phosphate</name>
        <dbReference type="ChEBI" id="CHEBI:597326"/>
    </cofactor>
</comment>
<evidence type="ECO:0000256" key="2">
    <source>
        <dbReference type="ARBA" id="ARBA00009533"/>
    </source>
</evidence>
<keyword evidence="5 6" id="KW-0456">Lyase</keyword>
<dbReference type="InterPro" id="IPR015424">
    <property type="entry name" value="PyrdxlP-dep_Trfase"/>
</dbReference>
<evidence type="ECO:0000256" key="6">
    <source>
        <dbReference type="RuleBase" id="RU000382"/>
    </source>
</evidence>
<evidence type="ECO:0000256" key="5">
    <source>
        <dbReference type="ARBA" id="ARBA00023239"/>
    </source>
</evidence>
<dbReference type="InterPro" id="IPR002129">
    <property type="entry name" value="PyrdxlP-dep_de-COase"/>
</dbReference>
<dbReference type="Pfam" id="PF00282">
    <property type="entry name" value="Pyridoxal_deC"/>
    <property type="match status" value="1"/>
</dbReference>
<feature type="region of interest" description="Disordered" evidence="7">
    <location>
        <begin position="536"/>
        <end position="573"/>
    </location>
</feature>
<dbReference type="Proteomes" id="UP001501536">
    <property type="component" value="Unassembled WGS sequence"/>
</dbReference>
<accession>A0ABP7DDJ6</accession>
<feature type="region of interest" description="Disordered" evidence="7">
    <location>
        <begin position="160"/>
        <end position="182"/>
    </location>
</feature>
<evidence type="ECO:0000256" key="7">
    <source>
        <dbReference type="SAM" id="MobiDB-lite"/>
    </source>
</evidence>
<name>A0ABP7DDJ6_9MICC</name>
<evidence type="ECO:0000256" key="1">
    <source>
        <dbReference type="ARBA" id="ARBA00001933"/>
    </source>
</evidence>
<comment type="caution">
    <text evidence="8">The sequence shown here is derived from an EMBL/GenBank/DDBJ whole genome shotgun (WGS) entry which is preliminary data.</text>
</comment>
<reference evidence="9" key="1">
    <citation type="journal article" date="2019" name="Int. J. Syst. Evol. Microbiol.">
        <title>The Global Catalogue of Microorganisms (GCM) 10K type strain sequencing project: providing services to taxonomists for standard genome sequencing and annotation.</title>
        <authorList>
            <consortium name="The Broad Institute Genomics Platform"/>
            <consortium name="The Broad Institute Genome Sequencing Center for Infectious Disease"/>
            <person name="Wu L."/>
            <person name="Ma J."/>
        </authorList>
    </citation>
    <scope>NUCLEOTIDE SEQUENCE [LARGE SCALE GENOMIC DNA]</scope>
    <source>
        <strain evidence="9">JCM 16961</strain>
    </source>
</reference>
<sequence length="573" mass="58430">MPPLGTPTLSDAVGPHSLTAADQLLAAETVQRFVAEAGAATLVAANAVATASGPSTGPRVADLAGRVDAVDLSAPLGSTEAALSEASELYLRDAVYFHHPGYMAHLNCPVAIPAVAAEALVTSVNSSLDTWDQSAGATLIERRLVQWTAGLIGFGAASAPGTGPSGSGTASGTGTSPDGIFTSGGTQSNLQAMLIARNHAVAGLPGPLHARLADLRIYASAESHFSIANAAAMLGLGTDAVVPVATDSAHRMDAEALAARLAEGAAAGTRPMAIVATAGTTDFGAIDPLPELRRLADQHGAWLHVDAAYGCGLLVSPGHRHLLDGVERADSVTVDFHKSFFQPIGSSALILRDGRLFGHVTHYADYLNPAAEAGTVPNQVDKSLQTTRRFDALKLWVTLRSMGAGAIGAMFDELIDLAAAAGDSVRRHPDLELAADVQLTTVVFRYAPRHAGLDAAGLDALQDAVRAELYASGRAMVAATTVRGTGAGTGGGATAAAAPDAGARHLKLTLLNPRTTLADVEEVVAAVVRHGERLLSAGGPAAHGTATRETATHETTVRETASHEAARAEGGAR</sequence>
<gene>
    <name evidence="8" type="primary">desA</name>
    <name evidence="8" type="ORF">GCM10022377_15820</name>
</gene>
<comment type="similarity">
    <text evidence="2 6">Belongs to the group II decarboxylase family.</text>
</comment>
<dbReference type="EMBL" id="BAABCJ010000002">
    <property type="protein sequence ID" value="GAA3703028.1"/>
    <property type="molecule type" value="Genomic_DNA"/>
</dbReference>
<dbReference type="PANTHER" id="PTHR45677:SF8">
    <property type="entry name" value="CYSTEINE SULFINIC ACID DECARBOXYLASE"/>
    <property type="match status" value="1"/>
</dbReference>
<dbReference type="Gene3D" id="3.90.1150.10">
    <property type="entry name" value="Aspartate Aminotransferase, domain 1"/>
    <property type="match status" value="1"/>
</dbReference>
<evidence type="ECO:0000313" key="9">
    <source>
        <dbReference type="Proteomes" id="UP001501536"/>
    </source>
</evidence>
<evidence type="ECO:0000256" key="3">
    <source>
        <dbReference type="ARBA" id="ARBA00022793"/>
    </source>
</evidence>
<dbReference type="InterPro" id="IPR015422">
    <property type="entry name" value="PyrdxlP-dep_Trfase_small"/>
</dbReference>
<dbReference type="PANTHER" id="PTHR45677">
    <property type="entry name" value="GLUTAMATE DECARBOXYLASE-RELATED"/>
    <property type="match status" value="1"/>
</dbReference>